<dbReference type="AlphaFoldDB" id="A0A833N889"/>
<keyword evidence="2" id="KW-0732">Signal</keyword>
<dbReference type="Proteomes" id="UP000442694">
    <property type="component" value="Unassembled WGS sequence"/>
</dbReference>
<comment type="caution">
    <text evidence="3">The sequence shown here is derived from an EMBL/GenBank/DDBJ whole genome shotgun (WGS) entry which is preliminary data.</text>
</comment>
<evidence type="ECO:0000313" key="4">
    <source>
        <dbReference type="Proteomes" id="UP000442694"/>
    </source>
</evidence>
<accession>A0A833N889</accession>
<feature type="chain" id="PRO_5032402445" evidence="2">
    <location>
        <begin position="23"/>
        <end position="672"/>
    </location>
</feature>
<dbReference type="RefSeq" id="WP_152211817.1">
    <property type="nucleotide sequence ID" value="NZ_WFLN01000004.1"/>
</dbReference>
<gene>
    <name evidence="3" type="ORF">GCL57_03215</name>
</gene>
<sequence length="672" mass="77543">MKKILSLILIFYSLNNISLVFAVSNFADNSQCTQYEVKDQESFIQILRNHALIPIFGNEGSLKKTYEINKIEKKERKELIHKGDILCLPIRIHFPENAHKQDLINKENDNKDEHIGIKNEDPLVVNLIQNDFKFDNKLNCYNYIIKNGDTIIKILKNYKLRPVFGKSGSLKKTLKINKREGSKGHLIYQGNSLCLPIIIKNDEIVYDSEIEKNEIISSQDSNTVEGKEEENRVIPKIIPIPSTAESENLNTNQKSNTIEDKSNNIKNESNAIDDKSNNNKILSSDKSEKYENKIEEREKFEDKKDVLPQKNESKEELSNKNFDKDTENQSIVQYTKKLKNKKIENKEKIIKTDSTTKAVESIKKQELEKCNKYIADKKEHLIYILRKKNLYPLYGKDGSFQKTVELNKNLNLEDPYIEAETSICLPESISNNTEDKTQILKAQDESKKIEISKSYEENPNLFYTEFGIKYLRLTGTDTSNNTSSTLLSRAILFAEAGFIQKWDQNFSTYFGISYAISQILQSDTKIVIGDSIIRLTNILVGAKYKFYPRFYAALQLSYGDELVYRAMNNTTIQVEKMSSAKMKNTAGYTFLDYNELSFQAELSYLFNTSFNNEIYNSSIGQGFEAALIQSYEGKGWEFRSKIYYLRDYTRVTPVKFDYTEIGLLIQFAGELP</sequence>
<reference evidence="3 4" key="1">
    <citation type="submission" date="2019-10" db="EMBL/GenBank/DDBJ databases">
        <title>New genus of Silvanigrellaceae.</title>
        <authorList>
            <person name="Pitt A."/>
            <person name="Hahn M.W."/>
        </authorList>
    </citation>
    <scope>NUCLEOTIDE SEQUENCE [LARGE SCALE GENOMIC DNA]</scope>
    <source>
        <strain evidence="3 4">33A1-SZDP</strain>
    </source>
</reference>
<proteinExistence type="predicted"/>
<evidence type="ECO:0000313" key="3">
    <source>
        <dbReference type="EMBL" id="KAB8033731.1"/>
    </source>
</evidence>
<feature type="region of interest" description="Disordered" evidence="1">
    <location>
        <begin position="244"/>
        <end position="324"/>
    </location>
</feature>
<evidence type="ECO:0000256" key="1">
    <source>
        <dbReference type="SAM" id="MobiDB-lite"/>
    </source>
</evidence>
<keyword evidence="4" id="KW-1185">Reference proteome</keyword>
<dbReference type="EMBL" id="WFLN01000004">
    <property type="protein sequence ID" value="KAB8033731.1"/>
    <property type="molecule type" value="Genomic_DNA"/>
</dbReference>
<feature type="compositionally biased region" description="Basic and acidic residues" evidence="1">
    <location>
        <begin position="272"/>
        <end position="324"/>
    </location>
</feature>
<feature type="compositionally biased region" description="Polar residues" evidence="1">
    <location>
        <begin position="244"/>
        <end position="256"/>
    </location>
</feature>
<protein>
    <submittedName>
        <fullName evidence="3">LysM peptidoglycan-binding domain-containing protein</fullName>
    </submittedName>
</protein>
<name>A0A833N889_9BACT</name>
<evidence type="ECO:0000256" key="2">
    <source>
        <dbReference type="SAM" id="SignalP"/>
    </source>
</evidence>
<feature type="signal peptide" evidence="2">
    <location>
        <begin position="1"/>
        <end position="22"/>
    </location>
</feature>
<organism evidence="3 4">
    <name type="scientific">Fluviispira multicolorata</name>
    <dbReference type="NCBI Taxonomy" id="2654512"/>
    <lineage>
        <taxon>Bacteria</taxon>
        <taxon>Pseudomonadati</taxon>
        <taxon>Bdellovibrionota</taxon>
        <taxon>Oligoflexia</taxon>
        <taxon>Silvanigrellales</taxon>
        <taxon>Silvanigrellaceae</taxon>
        <taxon>Fluviispira</taxon>
    </lineage>
</organism>